<comment type="caution">
    <text evidence="4">The sequence shown here is derived from an EMBL/GenBank/DDBJ whole genome shotgun (WGS) entry which is preliminary data.</text>
</comment>
<dbReference type="Proteomes" id="UP000651057">
    <property type="component" value="Unassembled WGS sequence"/>
</dbReference>
<dbReference type="RefSeq" id="WP_201917480.1">
    <property type="nucleotide sequence ID" value="NZ_BAABAX010000023.1"/>
</dbReference>
<evidence type="ECO:0000256" key="2">
    <source>
        <dbReference type="SAM" id="SignalP"/>
    </source>
</evidence>
<gene>
    <name evidence="4" type="ORF">JJQ60_05410</name>
</gene>
<organism evidence="4 5">
    <name type="scientific">Aquimarina mytili</name>
    <dbReference type="NCBI Taxonomy" id="874423"/>
    <lineage>
        <taxon>Bacteria</taxon>
        <taxon>Pseudomonadati</taxon>
        <taxon>Bacteroidota</taxon>
        <taxon>Flavobacteriia</taxon>
        <taxon>Flavobacteriales</taxon>
        <taxon>Flavobacteriaceae</taxon>
        <taxon>Aquimarina</taxon>
    </lineage>
</organism>
<name>A0A936ZVG3_9FLAO</name>
<dbReference type="PROSITE" id="PS50293">
    <property type="entry name" value="TPR_REGION"/>
    <property type="match status" value="1"/>
</dbReference>
<evidence type="ECO:0000313" key="5">
    <source>
        <dbReference type="Proteomes" id="UP000651057"/>
    </source>
</evidence>
<feature type="coiled-coil region" evidence="1">
    <location>
        <begin position="19"/>
        <end position="73"/>
    </location>
</feature>
<reference evidence="4" key="1">
    <citation type="submission" date="2021-01" db="EMBL/GenBank/DDBJ databases">
        <authorList>
            <person name="Zhong Y.L."/>
        </authorList>
    </citation>
    <scope>NUCLEOTIDE SEQUENCE</scope>
    <source>
        <strain evidence="4">KCTC 23302</strain>
    </source>
</reference>
<dbReference type="EMBL" id="JAERQJ010000002">
    <property type="protein sequence ID" value="MBL0682941.1"/>
    <property type="molecule type" value="Genomic_DNA"/>
</dbReference>
<keyword evidence="1" id="KW-0175">Coiled coil</keyword>
<dbReference type="Pfam" id="PF03572">
    <property type="entry name" value="Peptidase_S41"/>
    <property type="match status" value="1"/>
</dbReference>
<evidence type="ECO:0000259" key="3">
    <source>
        <dbReference type="Pfam" id="PF03572"/>
    </source>
</evidence>
<evidence type="ECO:0000256" key="1">
    <source>
        <dbReference type="SAM" id="Coils"/>
    </source>
</evidence>
<protein>
    <recommendedName>
        <fullName evidence="3">Tail specific protease domain-containing protein</fullName>
    </recommendedName>
</protein>
<sequence length="531" mass="62002">MKFRLFITLLLLVASTTLLAQEKISAKQWQQDLRFLQKTVHEEYPFLFKKVTVKEFNDTVEELHKQIPNLEEHEIIVGFSRLVSLFKYGHTYVSFHQKPFEFSQFPFNVYEFNDGVYIQGTHKNYPKAVGAKVIAIEGRPISEVLEAIEPTVEAENSQYFKAYGINNIRYPEVLHAQGITDMLQSSITFTLEKEGQQFQQKFDILPNKSRVPTTYGYVQQEDDWLSARNQNKTPLYLKKLDKIYFYEYLTKHKTVYVRHSRVRNDQSETMEAFYKRVFEFIEDNDVEKLVLDVRLNGGGNNYLVKPIITGIIETEKINKKGKLFVITGRRTFSACQNFVNRLDSYTNAIFVGEPTSENVNFYGDAKPVQLPNSKMKIMLSFAWWQDKEPWTNDAWLAPQLSVDMSFDEYENNEDPVLEATFNFNPEGFILRPMDHIRTLFMHGDIETLQKDVIKMLQDSRYKFFDFEGKFINSGKLLLNQSQYQHAIGVFSFVAQLFPNSVKAWKHLGDCYSQIGDKNKAQEFYDKAASIK</sequence>
<dbReference type="InterPro" id="IPR011990">
    <property type="entry name" value="TPR-like_helical_dom_sf"/>
</dbReference>
<keyword evidence="2" id="KW-0732">Signal</keyword>
<evidence type="ECO:0000313" key="4">
    <source>
        <dbReference type="EMBL" id="MBL0682941.1"/>
    </source>
</evidence>
<feature type="signal peptide" evidence="2">
    <location>
        <begin position="1"/>
        <end position="20"/>
    </location>
</feature>
<keyword evidence="5" id="KW-1185">Reference proteome</keyword>
<dbReference type="Gene3D" id="3.90.226.10">
    <property type="entry name" value="2-enoyl-CoA Hydratase, Chain A, domain 1"/>
    <property type="match status" value="1"/>
</dbReference>
<dbReference type="SUPFAM" id="SSF48452">
    <property type="entry name" value="TPR-like"/>
    <property type="match status" value="1"/>
</dbReference>
<dbReference type="Gene3D" id="1.25.40.10">
    <property type="entry name" value="Tetratricopeptide repeat domain"/>
    <property type="match status" value="1"/>
</dbReference>
<feature type="chain" id="PRO_5037121458" description="Tail specific protease domain-containing protein" evidence="2">
    <location>
        <begin position="21"/>
        <end position="531"/>
    </location>
</feature>
<proteinExistence type="predicted"/>
<dbReference type="AlphaFoldDB" id="A0A936ZVG3"/>
<accession>A0A936ZVG3</accession>
<dbReference type="InterPro" id="IPR005151">
    <property type="entry name" value="Tail-specific_protease"/>
</dbReference>
<dbReference type="InterPro" id="IPR029045">
    <property type="entry name" value="ClpP/crotonase-like_dom_sf"/>
</dbReference>
<feature type="domain" description="Tail specific protease" evidence="3">
    <location>
        <begin position="255"/>
        <end position="356"/>
    </location>
</feature>
<dbReference type="SUPFAM" id="SSF52096">
    <property type="entry name" value="ClpP/crotonase"/>
    <property type="match status" value="1"/>
</dbReference>